<evidence type="ECO:0000313" key="3">
    <source>
        <dbReference type="Proteomes" id="UP001161017"/>
    </source>
</evidence>
<feature type="region of interest" description="Disordered" evidence="1">
    <location>
        <begin position="441"/>
        <end position="487"/>
    </location>
</feature>
<gene>
    <name evidence="2" type="ORF">OHK93_006108</name>
</gene>
<evidence type="ECO:0000256" key="1">
    <source>
        <dbReference type="SAM" id="MobiDB-lite"/>
    </source>
</evidence>
<comment type="caution">
    <text evidence="2">The sequence shown here is derived from an EMBL/GenBank/DDBJ whole genome shotgun (WGS) entry which is preliminary data.</text>
</comment>
<organism evidence="2 3">
    <name type="scientific">Ramalina farinacea</name>
    <dbReference type="NCBI Taxonomy" id="258253"/>
    <lineage>
        <taxon>Eukaryota</taxon>
        <taxon>Fungi</taxon>
        <taxon>Dikarya</taxon>
        <taxon>Ascomycota</taxon>
        <taxon>Pezizomycotina</taxon>
        <taxon>Lecanoromycetes</taxon>
        <taxon>OSLEUM clade</taxon>
        <taxon>Lecanoromycetidae</taxon>
        <taxon>Lecanorales</taxon>
        <taxon>Lecanorineae</taxon>
        <taxon>Ramalinaceae</taxon>
        <taxon>Ramalina</taxon>
    </lineage>
</organism>
<evidence type="ECO:0000313" key="2">
    <source>
        <dbReference type="EMBL" id="MDI1486846.1"/>
    </source>
</evidence>
<sequence length="487" mass="52851">MVGSTECRGVDELRQINLDHPSPPSKKLSKRQQAQIEGERAGTGPTKGKQQAMAESLSMDFAGLVAVIYTICYAQLTASLVKARGHLPDTLKQIIFEAYRHSEVLKTSKQGKHPTKAETQNLATILLADIISSSTENAPKLDEGRAVSEASEPFCGLVISEDIVDQLGSFVCKIAQCHRQVAKGMAFESLKEIVGLLAGVTESAASDNLTCSVTGRVAVRAAFTFVEDFSLPAHLDWALEIEQAVKSKVEKTPGRSFMRTPAKRLAQSRSGFRWEDGICEWIEKTPAMQAERPRSASRALVENDDSGDDLAADTPLASQEEAASSMIRVSSKQARTAVSSATSLQKSKLMLATCVKITTSRKEPVPIPTRQKAAPSEKILTREMSDSKAIRKGMDSVTYDDIDELAGVQHGFRGVCNSSIPDLRERPLMLSNFSRLNRPTKRMTKKGLAANPGVSKTVGGTKPQPSLAALLDRENLDSDTEDELSFS</sequence>
<feature type="compositionally biased region" description="Acidic residues" evidence="1">
    <location>
        <begin position="302"/>
        <end position="311"/>
    </location>
</feature>
<feature type="compositionally biased region" description="Acidic residues" evidence="1">
    <location>
        <begin position="477"/>
        <end position="487"/>
    </location>
</feature>
<name>A0AA43QHV9_9LECA</name>
<dbReference type="AlphaFoldDB" id="A0AA43QHV9"/>
<reference evidence="2" key="1">
    <citation type="journal article" date="2023" name="Genome Biol. Evol.">
        <title>First Whole Genome Sequence and Flow Cytometry Genome Size Data for the Lichen-Forming Fungus Ramalina farinacea (Ascomycota).</title>
        <authorList>
            <person name="Llewellyn T."/>
            <person name="Mian S."/>
            <person name="Hill R."/>
            <person name="Leitch I.J."/>
            <person name="Gaya E."/>
        </authorList>
    </citation>
    <scope>NUCLEOTIDE SEQUENCE</scope>
    <source>
        <strain evidence="2">LIQ254RAFAR</strain>
    </source>
</reference>
<dbReference type="Proteomes" id="UP001161017">
    <property type="component" value="Unassembled WGS sequence"/>
</dbReference>
<protein>
    <submittedName>
        <fullName evidence="2">Uncharacterized protein</fullName>
    </submittedName>
</protein>
<keyword evidence="3" id="KW-1185">Reference proteome</keyword>
<accession>A0AA43QHV9</accession>
<feature type="region of interest" description="Disordered" evidence="1">
    <location>
        <begin position="286"/>
        <end position="331"/>
    </location>
</feature>
<dbReference type="EMBL" id="JAPUFD010000004">
    <property type="protein sequence ID" value="MDI1486846.1"/>
    <property type="molecule type" value="Genomic_DNA"/>
</dbReference>
<proteinExistence type="predicted"/>
<feature type="region of interest" description="Disordered" evidence="1">
    <location>
        <begin position="1"/>
        <end position="51"/>
    </location>
</feature>